<proteinExistence type="predicted"/>
<reference evidence="6 7" key="1">
    <citation type="journal article" date="2021" name="Elife">
        <title>Chloroplast acquisition without the gene transfer in kleptoplastic sea slugs, Plakobranchus ocellatus.</title>
        <authorList>
            <person name="Maeda T."/>
            <person name="Takahashi S."/>
            <person name="Yoshida T."/>
            <person name="Shimamura S."/>
            <person name="Takaki Y."/>
            <person name="Nagai Y."/>
            <person name="Toyoda A."/>
            <person name="Suzuki Y."/>
            <person name="Arimoto A."/>
            <person name="Ishii H."/>
            <person name="Satoh N."/>
            <person name="Nishiyama T."/>
            <person name="Hasebe M."/>
            <person name="Maruyama T."/>
            <person name="Minagawa J."/>
            <person name="Obokata J."/>
            <person name="Shigenobu S."/>
        </authorList>
    </citation>
    <scope>NUCLEOTIDE SEQUENCE [LARGE SCALE GENOMIC DNA]</scope>
</reference>
<keyword evidence="2 3" id="KW-0371">Homeobox</keyword>
<accession>A0AAV3YW92</accession>
<dbReference type="EMBL" id="BLXT01001517">
    <property type="protein sequence ID" value="GFN86328.1"/>
    <property type="molecule type" value="Genomic_DNA"/>
</dbReference>
<feature type="compositionally biased region" description="Polar residues" evidence="4">
    <location>
        <begin position="668"/>
        <end position="679"/>
    </location>
</feature>
<dbReference type="Proteomes" id="UP000735302">
    <property type="component" value="Unassembled WGS sequence"/>
</dbReference>
<evidence type="ECO:0000256" key="1">
    <source>
        <dbReference type="ARBA" id="ARBA00004123"/>
    </source>
</evidence>
<evidence type="ECO:0000313" key="6">
    <source>
        <dbReference type="EMBL" id="GFN86328.1"/>
    </source>
</evidence>
<dbReference type="GO" id="GO:0000981">
    <property type="term" value="F:DNA-binding transcription factor activity, RNA polymerase II-specific"/>
    <property type="evidence" value="ECO:0007669"/>
    <property type="project" value="TreeGrafter"/>
</dbReference>
<dbReference type="GO" id="GO:0051960">
    <property type="term" value="P:regulation of nervous system development"/>
    <property type="evidence" value="ECO:0007669"/>
    <property type="project" value="TreeGrafter"/>
</dbReference>
<dbReference type="PROSITE" id="PS50071">
    <property type="entry name" value="HOMEOBOX_2"/>
    <property type="match status" value="1"/>
</dbReference>
<feature type="compositionally biased region" description="Acidic residues" evidence="4">
    <location>
        <begin position="1392"/>
        <end position="1402"/>
    </location>
</feature>
<feature type="region of interest" description="Disordered" evidence="4">
    <location>
        <begin position="514"/>
        <end position="538"/>
    </location>
</feature>
<feature type="compositionally biased region" description="Low complexity" evidence="4">
    <location>
        <begin position="1408"/>
        <end position="1428"/>
    </location>
</feature>
<organism evidence="6 7">
    <name type="scientific">Plakobranchus ocellatus</name>
    <dbReference type="NCBI Taxonomy" id="259542"/>
    <lineage>
        <taxon>Eukaryota</taxon>
        <taxon>Metazoa</taxon>
        <taxon>Spiralia</taxon>
        <taxon>Lophotrochozoa</taxon>
        <taxon>Mollusca</taxon>
        <taxon>Gastropoda</taxon>
        <taxon>Heterobranchia</taxon>
        <taxon>Euthyneura</taxon>
        <taxon>Panpulmonata</taxon>
        <taxon>Sacoglossa</taxon>
        <taxon>Placobranchoidea</taxon>
        <taxon>Plakobranchidae</taxon>
        <taxon>Plakobranchus</taxon>
    </lineage>
</organism>
<feature type="compositionally biased region" description="Polar residues" evidence="4">
    <location>
        <begin position="307"/>
        <end position="319"/>
    </location>
</feature>
<feature type="compositionally biased region" description="Polar residues" evidence="4">
    <location>
        <begin position="1059"/>
        <end position="1084"/>
    </location>
</feature>
<feature type="compositionally biased region" description="Basic and acidic residues" evidence="4">
    <location>
        <begin position="1085"/>
        <end position="1098"/>
    </location>
</feature>
<dbReference type="PANTHER" id="PTHR24334">
    <property type="entry name" value="HOMEOBOX PROTEIN GBX"/>
    <property type="match status" value="1"/>
</dbReference>
<dbReference type="GO" id="GO:0000977">
    <property type="term" value="F:RNA polymerase II transcription regulatory region sequence-specific DNA binding"/>
    <property type="evidence" value="ECO:0007669"/>
    <property type="project" value="TreeGrafter"/>
</dbReference>
<dbReference type="InterPro" id="IPR009057">
    <property type="entry name" value="Homeodomain-like_sf"/>
</dbReference>
<feature type="compositionally biased region" description="Polar residues" evidence="4">
    <location>
        <begin position="376"/>
        <end position="389"/>
    </location>
</feature>
<sequence>MYGEQTHYYPPGFRAPPSAATVAAAIMAPRIPAAHRQGDFLQSLIARHSYSEESDRNRCKENRHTEISGRLRESFLNKDFAYVSPIGPISQDASLRLLQTDNSTATLLDKSLVHNSAEYRNRLYGCLNTSNTVPLFDSAAQLPASPATLTSPSLPRYSMDCHTSSLPYQSLHPYLYHHCHPLLTTNPNNLQQPHLLAMHPPLISPALYRQWVSEIRDNPAYLYQPLSVDNQHRTDLYRHITHQLPIATAHPSASGDQACLPGSPQRPTSKERVHPDSKADDFQARASAPLRSRSRKREASEDRTRFNIMQSNTPSQNASSHDDSSNIHIQIFSAYKTHRTGTDRNSSDSNRQRRSSQHVLHEPDAFSIAAPKHNGRSPSTRSNKFNVSDTIRHGDNTNAPCNHLDSLIESNEPGSVCTNTIPPVVTNIDSPTVFPDSTLDISTPPSNQQISTTHDVSNTRSQIPRQTFSSSPSTSTLTTATDNAKTTGSPVGIENITQAPIATSSSIKALPETSVVPQSLTQESDFTGSTQSKLAESTISNTPIKHNYLETNSIHNESLKSVSSPMTAQKATLAQHSHLASQPQQNLDAPCSTFERNTQPQGNERKASNETESQTLPLSETEGYCSVSISSQVSIGQAIQSTPACEIQTVRGREETFEKPSELAEANGETTAETLQNPCGNERSIRLEDVKEEKLDLESGQTCQDKVNICQSESRDNPDDRPVNHAGIQISSMTIDESAKDHCKHETHIRPASCPLQTRVLVTCTDPTTSDLHCQDCDGQASTRHAHHNVTLTVSELSPKDPGNAKDSTQCFQPSCSSYSVNDVSEARGEVSVGKVDYGFDSLKKHEEALLCCNPVTNQVQQATVPCWCQSKSKKVVEKCRYQEIRVSPEPQAYCKKEGYETTQSAREIPELFTGNPSDVLVNDRCSLNVKTPMETIEKQLCPHNSLFVSQYCNELVKKQPTENEARTGIHSALAEAKCSSKDCDTCNSHRLIKGSTEYDKGKLTVTYNKQTAPSEIDDQVLSLSEIHNCTLYNSKNKVLDSSVCFSESEDKHLKSVNAGDSYSKPTHDNSSAQVLSNDTQSLDNADHTSPKRPRLDLANKCDPEISKATDPSTEGRALLSNSECQAMSPEIKSVGNQHNVKGRIQCENNGCEQGMPRNEKDIAHYLPSLNQNDQNHCHTFFPHSVTPMNHVYHFQSLSQYGNFPASLSSLSSLPTHKASPMSDDLKTDMCFPESGLVPHPIMLGTGAFRIPDYKRDIHNQNAVEHRAFGTASYSVDFLRSQYLNTLHHQHQQSQRTSGLNSSDTLKSNVEPTNMISHSPKSRQNNFTHKAFTPYLSSHQHHTAQSLNASSTLVDSSGEKTSDFYSQTDLPIIPPPVPANLNEQEETRYYDNDNDSSGEDSGSDDHGNISSSTTETSSSSTFKNSSSSNDIIGVGRDSKSRRRRTAFTSEQLLELEKEFHSKKYLSLTERSGIAAQLRLSEVQVSL</sequence>
<dbReference type="GO" id="GO:0005634">
    <property type="term" value="C:nucleus"/>
    <property type="evidence" value="ECO:0007669"/>
    <property type="project" value="UniProtKB-SubCell"/>
</dbReference>
<evidence type="ECO:0000256" key="4">
    <source>
        <dbReference type="SAM" id="MobiDB-lite"/>
    </source>
</evidence>
<feature type="domain" description="Homeobox" evidence="5">
    <location>
        <begin position="1438"/>
        <end position="1486"/>
    </location>
</feature>
<comment type="subcellular location">
    <subcellularLocation>
        <location evidence="1 2 3">Nucleus</location>
    </subcellularLocation>
</comment>
<feature type="region of interest" description="Disordered" evidence="4">
    <location>
        <begin position="250"/>
        <end position="391"/>
    </location>
</feature>
<evidence type="ECO:0000313" key="7">
    <source>
        <dbReference type="Proteomes" id="UP000735302"/>
    </source>
</evidence>
<keyword evidence="2 3" id="KW-0539">Nucleus</keyword>
<evidence type="ECO:0000256" key="2">
    <source>
        <dbReference type="PROSITE-ProRule" id="PRU00108"/>
    </source>
</evidence>
<protein>
    <submittedName>
        <fullName evidence="6">Homeobox protein unplugged</fullName>
    </submittedName>
</protein>
<feature type="region of interest" description="Disordered" evidence="4">
    <location>
        <begin position="652"/>
        <end position="679"/>
    </location>
</feature>
<comment type="caution">
    <text evidence="6">The sequence shown here is derived from an EMBL/GenBank/DDBJ whole genome shotgun (WGS) entry which is preliminary data.</text>
</comment>
<dbReference type="SMART" id="SM00389">
    <property type="entry name" value="HOX"/>
    <property type="match status" value="1"/>
</dbReference>
<dbReference type="Gene3D" id="1.10.10.60">
    <property type="entry name" value="Homeodomain-like"/>
    <property type="match status" value="1"/>
</dbReference>
<dbReference type="SUPFAM" id="SSF46689">
    <property type="entry name" value="Homeodomain-like"/>
    <property type="match status" value="1"/>
</dbReference>
<name>A0AAV3YW92_9GAST</name>
<feature type="compositionally biased region" description="Polar residues" evidence="4">
    <location>
        <begin position="515"/>
        <end position="538"/>
    </location>
</feature>
<dbReference type="PANTHER" id="PTHR24334:SF0">
    <property type="entry name" value="HOMEOBOX PROTEIN UNPLUGGED"/>
    <property type="match status" value="1"/>
</dbReference>
<feature type="compositionally biased region" description="Polar residues" evidence="4">
    <location>
        <begin position="559"/>
        <end position="587"/>
    </location>
</feature>
<dbReference type="InterPro" id="IPR001356">
    <property type="entry name" value="HD"/>
</dbReference>
<feature type="region of interest" description="Disordered" evidence="4">
    <location>
        <begin position="1289"/>
        <end position="1444"/>
    </location>
</feature>
<gene>
    <name evidence="6" type="ORF">PoB_001283400</name>
</gene>
<feature type="region of interest" description="Disordered" evidence="4">
    <location>
        <begin position="1057"/>
        <end position="1098"/>
    </location>
</feature>
<feature type="region of interest" description="Disordered" evidence="4">
    <location>
        <begin position="559"/>
        <end position="619"/>
    </location>
</feature>
<evidence type="ECO:0000256" key="3">
    <source>
        <dbReference type="RuleBase" id="RU000682"/>
    </source>
</evidence>
<feature type="compositionally biased region" description="Polar residues" evidence="4">
    <location>
        <begin position="1335"/>
        <end position="1355"/>
    </location>
</feature>
<feature type="region of interest" description="Disordered" evidence="4">
    <location>
        <begin position="443"/>
        <end position="492"/>
    </location>
</feature>
<feature type="compositionally biased region" description="Basic and acidic residues" evidence="4">
    <location>
        <begin position="268"/>
        <end position="283"/>
    </location>
</feature>
<dbReference type="CDD" id="cd00086">
    <property type="entry name" value="homeodomain"/>
    <property type="match status" value="1"/>
</dbReference>
<feature type="compositionally biased region" description="Polar residues" evidence="4">
    <location>
        <begin position="443"/>
        <end position="466"/>
    </location>
</feature>
<keyword evidence="7" id="KW-1185">Reference proteome</keyword>
<evidence type="ECO:0000259" key="5">
    <source>
        <dbReference type="PROSITE" id="PS50071"/>
    </source>
</evidence>
<keyword evidence="2 3" id="KW-0238">DNA-binding</keyword>
<dbReference type="Pfam" id="PF00046">
    <property type="entry name" value="Homeodomain"/>
    <property type="match status" value="1"/>
</dbReference>
<feature type="compositionally biased region" description="Low complexity" evidence="4">
    <location>
        <begin position="467"/>
        <end position="489"/>
    </location>
</feature>
<feature type="compositionally biased region" description="Basic and acidic residues" evidence="4">
    <location>
        <begin position="652"/>
        <end position="662"/>
    </location>
</feature>
<feature type="compositionally biased region" description="Polar residues" evidence="4">
    <location>
        <begin position="1289"/>
        <end position="1328"/>
    </location>
</feature>
<dbReference type="InterPro" id="IPR042982">
    <property type="entry name" value="GBX-1/2"/>
</dbReference>